<feature type="non-terminal residue" evidence="1">
    <location>
        <position position="62"/>
    </location>
</feature>
<evidence type="ECO:0000313" key="2">
    <source>
        <dbReference type="Proteomes" id="UP000276834"/>
    </source>
</evidence>
<gene>
    <name evidence="1" type="ORF">DV515_00005095</name>
</gene>
<keyword evidence="2" id="KW-1185">Reference proteome</keyword>
<evidence type="ECO:0000313" key="1">
    <source>
        <dbReference type="EMBL" id="RLW05840.1"/>
    </source>
</evidence>
<dbReference type="AlphaFoldDB" id="A0A3L8SQ07"/>
<dbReference type="EMBL" id="QUSF01000010">
    <property type="protein sequence ID" value="RLW05840.1"/>
    <property type="molecule type" value="Genomic_DNA"/>
</dbReference>
<accession>A0A3L8SQ07</accession>
<organism evidence="1 2">
    <name type="scientific">Chloebia gouldiae</name>
    <name type="common">Gouldian finch</name>
    <name type="synonym">Erythrura gouldiae</name>
    <dbReference type="NCBI Taxonomy" id="44316"/>
    <lineage>
        <taxon>Eukaryota</taxon>
        <taxon>Metazoa</taxon>
        <taxon>Chordata</taxon>
        <taxon>Craniata</taxon>
        <taxon>Vertebrata</taxon>
        <taxon>Euteleostomi</taxon>
        <taxon>Archelosauria</taxon>
        <taxon>Archosauria</taxon>
        <taxon>Dinosauria</taxon>
        <taxon>Saurischia</taxon>
        <taxon>Theropoda</taxon>
        <taxon>Coelurosauria</taxon>
        <taxon>Aves</taxon>
        <taxon>Neognathae</taxon>
        <taxon>Neoaves</taxon>
        <taxon>Telluraves</taxon>
        <taxon>Australaves</taxon>
        <taxon>Passeriformes</taxon>
        <taxon>Passeroidea</taxon>
        <taxon>Passeridae</taxon>
        <taxon>Chloebia</taxon>
    </lineage>
</organism>
<dbReference type="Proteomes" id="UP000276834">
    <property type="component" value="Unassembled WGS sequence"/>
</dbReference>
<name>A0A3L8SQ07_CHLGU</name>
<comment type="caution">
    <text evidence="1">The sequence shown here is derived from an EMBL/GenBank/DDBJ whole genome shotgun (WGS) entry which is preliminary data.</text>
</comment>
<sequence>NALGHVLQHPDAARDQLQLLILLLHNQLGPNRREMCNYRSAACSWVGASLSSGQPVLARKSL</sequence>
<feature type="non-terminal residue" evidence="1">
    <location>
        <position position="1"/>
    </location>
</feature>
<reference evidence="1 2" key="1">
    <citation type="journal article" date="2018" name="Proc. R. Soc. B">
        <title>A non-coding region near Follistatin controls head colour polymorphism in the Gouldian finch.</title>
        <authorList>
            <person name="Toomey M.B."/>
            <person name="Marques C.I."/>
            <person name="Andrade P."/>
            <person name="Araujo P.M."/>
            <person name="Sabatino S."/>
            <person name="Gazda M.A."/>
            <person name="Afonso S."/>
            <person name="Lopes R.J."/>
            <person name="Corbo J.C."/>
            <person name="Carneiro M."/>
        </authorList>
    </citation>
    <scope>NUCLEOTIDE SEQUENCE [LARGE SCALE GENOMIC DNA]</scope>
    <source>
        <strain evidence="1">Red01</strain>
        <tissue evidence="1">Muscle</tissue>
    </source>
</reference>
<protein>
    <submittedName>
        <fullName evidence="1">Uncharacterized protein</fullName>
    </submittedName>
</protein>
<proteinExistence type="predicted"/>